<dbReference type="RefSeq" id="XP_058312319.1">
    <property type="nucleotide sequence ID" value="XM_058449975.1"/>
</dbReference>
<dbReference type="GO" id="GO:0005789">
    <property type="term" value="C:endoplasmic reticulum membrane"/>
    <property type="evidence" value="ECO:0007669"/>
    <property type="project" value="UniProtKB-SubCell"/>
</dbReference>
<feature type="transmembrane region" description="Helical" evidence="7">
    <location>
        <begin position="49"/>
        <end position="72"/>
    </location>
</feature>
<dbReference type="GeneID" id="83177276"/>
<reference evidence="9" key="1">
    <citation type="submission" date="2022-12" db="EMBL/GenBank/DDBJ databases">
        <authorList>
            <person name="Petersen C."/>
        </authorList>
    </citation>
    <scope>NUCLEOTIDE SEQUENCE</scope>
    <source>
        <strain evidence="9">IBT 15544</strain>
    </source>
</reference>
<dbReference type="Proteomes" id="UP001150904">
    <property type="component" value="Unassembled WGS sequence"/>
</dbReference>
<evidence type="ECO:0000256" key="5">
    <source>
        <dbReference type="ARBA" id="ARBA00022989"/>
    </source>
</evidence>
<evidence type="ECO:0000256" key="3">
    <source>
        <dbReference type="ARBA" id="ARBA00022692"/>
    </source>
</evidence>
<evidence type="ECO:0000313" key="9">
    <source>
        <dbReference type="EMBL" id="KAJ5216506.1"/>
    </source>
</evidence>
<comment type="function">
    <text evidence="7">May be involved in the degradation of misfolded endoplasmic reticulum (ER) luminal proteins.</text>
</comment>
<evidence type="ECO:0000256" key="8">
    <source>
        <dbReference type="SAM" id="MobiDB-lite"/>
    </source>
</evidence>
<dbReference type="EMBL" id="JAPQKR010000005">
    <property type="protein sequence ID" value="KAJ5216506.1"/>
    <property type="molecule type" value="Genomic_DNA"/>
</dbReference>
<evidence type="ECO:0000256" key="2">
    <source>
        <dbReference type="ARBA" id="ARBA00008917"/>
    </source>
</evidence>
<evidence type="ECO:0000313" key="10">
    <source>
        <dbReference type="Proteomes" id="UP001150904"/>
    </source>
</evidence>
<dbReference type="OrthoDB" id="19102at2759"/>
<keyword evidence="3 7" id="KW-0812">Transmembrane</keyword>
<comment type="caution">
    <text evidence="9">The sequence shown here is derived from an EMBL/GenBank/DDBJ whole genome shotgun (WGS) entry which is preliminary data.</text>
</comment>
<keyword evidence="5 7" id="KW-1133">Transmembrane helix</keyword>
<evidence type="ECO:0000256" key="6">
    <source>
        <dbReference type="ARBA" id="ARBA00023136"/>
    </source>
</evidence>
<reference evidence="9" key="2">
    <citation type="journal article" date="2023" name="IMA Fungus">
        <title>Comparative genomic study of the Penicillium genus elucidates a diverse pangenome and 15 lateral gene transfer events.</title>
        <authorList>
            <person name="Petersen C."/>
            <person name="Sorensen T."/>
            <person name="Nielsen M.R."/>
            <person name="Sondergaard T.E."/>
            <person name="Sorensen J.L."/>
            <person name="Fitzpatrick D.A."/>
            <person name="Frisvad J.C."/>
            <person name="Nielsen K.L."/>
        </authorList>
    </citation>
    <scope>NUCLEOTIDE SEQUENCE</scope>
    <source>
        <strain evidence="9">IBT 15544</strain>
    </source>
</reference>
<evidence type="ECO:0000256" key="7">
    <source>
        <dbReference type="RuleBase" id="RU363059"/>
    </source>
</evidence>
<dbReference type="PANTHER" id="PTHR11009">
    <property type="entry name" value="DER1-LIKE PROTEIN, DERLIN"/>
    <property type="match status" value="1"/>
</dbReference>
<dbReference type="GO" id="GO:0006950">
    <property type="term" value="P:response to stress"/>
    <property type="evidence" value="ECO:0007669"/>
    <property type="project" value="UniProtKB-ARBA"/>
</dbReference>
<comment type="similarity">
    <text evidence="2 7">Belongs to the derlin family.</text>
</comment>
<evidence type="ECO:0000256" key="4">
    <source>
        <dbReference type="ARBA" id="ARBA00022824"/>
    </source>
</evidence>
<evidence type="ECO:0000256" key="1">
    <source>
        <dbReference type="ARBA" id="ARBA00004477"/>
    </source>
</evidence>
<gene>
    <name evidence="9" type="ORF">N7498_002913</name>
</gene>
<keyword evidence="10" id="KW-1185">Reference proteome</keyword>
<dbReference type="Pfam" id="PF04511">
    <property type="entry name" value="DER1"/>
    <property type="match status" value="1"/>
</dbReference>
<feature type="transmembrane region" description="Helical" evidence="7">
    <location>
        <begin position="14"/>
        <end position="37"/>
    </location>
</feature>
<feature type="transmembrane region" description="Helical" evidence="7">
    <location>
        <begin position="137"/>
        <end position="159"/>
    </location>
</feature>
<organism evidence="9 10">
    <name type="scientific">Penicillium cinerascens</name>
    <dbReference type="NCBI Taxonomy" id="70096"/>
    <lineage>
        <taxon>Eukaryota</taxon>
        <taxon>Fungi</taxon>
        <taxon>Dikarya</taxon>
        <taxon>Ascomycota</taxon>
        <taxon>Pezizomycotina</taxon>
        <taxon>Eurotiomycetes</taxon>
        <taxon>Eurotiomycetidae</taxon>
        <taxon>Eurotiales</taxon>
        <taxon>Aspergillaceae</taxon>
        <taxon>Penicillium</taxon>
    </lineage>
</organism>
<dbReference type="InterPro" id="IPR035952">
    <property type="entry name" value="Rhomboid-like_sf"/>
</dbReference>
<dbReference type="SUPFAM" id="SSF144091">
    <property type="entry name" value="Rhomboid-like"/>
    <property type="match status" value="1"/>
</dbReference>
<accession>A0A9W9NAW7</accession>
<proteinExistence type="inferred from homology"/>
<name>A0A9W9NAW7_9EURO</name>
<keyword evidence="4 7" id="KW-0256">Endoplasmic reticulum</keyword>
<sequence length="260" mass="29795">MDVFWEAPPVSRTITALALVESLLYYSETLSFYNVVFLRGKLFKALPEVWRLVTPFLLTGWSFDFLFDLYFMYHYGSSLEIGSPRFSQPGDFFVYLIFVACTILVSAGLWLQSFIFTQALILAFAHTYAQDNRGKKVKFFVLQIPVLWLPWAILTMTLVRSGWGPVKTQFTGIIASHLYDFLTRIYPTFGGGKNYIFTPAWVRRYIFRHTPDAARRAYGRAYRPSRPADPQPEPDSGTRGWTSSQDLGSWGTRGSGRRLG</sequence>
<keyword evidence="6 7" id="KW-0472">Membrane</keyword>
<feature type="region of interest" description="Disordered" evidence="8">
    <location>
        <begin position="218"/>
        <end position="260"/>
    </location>
</feature>
<feature type="transmembrane region" description="Helical" evidence="7">
    <location>
        <begin position="92"/>
        <end position="125"/>
    </location>
</feature>
<dbReference type="AlphaFoldDB" id="A0A9W9NAW7"/>
<dbReference type="InterPro" id="IPR007599">
    <property type="entry name" value="DER1"/>
</dbReference>
<comment type="subcellular location">
    <subcellularLocation>
        <location evidence="1 7">Endoplasmic reticulum membrane</location>
        <topology evidence="1 7">Multi-pass membrane protein</topology>
    </subcellularLocation>
</comment>
<protein>
    <recommendedName>
        <fullName evidence="7">Derlin</fullName>
    </recommendedName>
</protein>